<keyword evidence="2" id="KW-0274">FAD</keyword>
<keyword evidence="1" id="KW-0285">Flavoprotein</keyword>
<dbReference type="InterPro" id="IPR036188">
    <property type="entry name" value="FAD/NAD-bd_sf"/>
</dbReference>
<name>A0A9P4G8G1_9PLEO</name>
<evidence type="ECO:0000256" key="2">
    <source>
        <dbReference type="ARBA" id="ARBA00022827"/>
    </source>
</evidence>
<dbReference type="PANTHER" id="PTHR46865:SF7">
    <property type="entry name" value="MONOOXYGENASE, PUTATIVE (AFU_ORTHOLOGUE AFUA_8G07040)-RELATED"/>
    <property type="match status" value="1"/>
</dbReference>
<organism evidence="5 6">
    <name type="scientific">Cucurbitaria berberidis CBS 394.84</name>
    <dbReference type="NCBI Taxonomy" id="1168544"/>
    <lineage>
        <taxon>Eukaryota</taxon>
        <taxon>Fungi</taxon>
        <taxon>Dikarya</taxon>
        <taxon>Ascomycota</taxon>
        <taxon>Pezizomycotina</taxon>
        <taxon>Dothideomycetes</taxon>
        <taxon>Pleosporomycetidae</taxon>
        <taxon>Pleosporales</taxon>
        <taxon>Pleosporineae</taxon>
        <taxon>Cucurbitariaceae</taxon>
        <taxon>Cucurbitaria</taxon>
    </lineage>
</organism>
<feature type="domain" description="FAD-binding" evidence="4">
    <location>
        <begin position="15"/>
        <end position="338"/>
    </location>
</feature>
<keyword evidence="6" id="KW-1185">Reference proteome</keyword>
<evidence type="ECO:0000313" key="6">
    <source>
        <dbReference type="Proteomes" id="UP000800039"/>
    </source>
</evidence>
<dbReference type="OrthoDB" id="655030at2759"/>
<dbReference type="GO" id="GO:0016491">
    <property type="term" value="F:oxidoreductase activity"/>
    <property type="evidence" value="ECO:0007669"/>
    <property type="project" value="UniProtKB-KW"/>
</dbReference>
<protein>
    <submittedName>
        <fullName evidence="5">FAD/NAD(P)-binding domain-containing protein</fullName>
    </submittedName>
</protein>
<accession>A0A9P4G8G1</accession>
<dbReference type="GO" id="GO:0071949">
    <property type="term" value="F:FAD binding"/>
    <property type="evidence" value="ECO:0007669"/>
    <property type="project" value="InterPro"/>
</dbReference>
<keyword evidence="3" id="KW-0560">Oxidoreductase</keyword>
<comment type="caution">
    <text evidence="5">The sequence shown here is derived from an EMBL/GenBank/DDBJ whole genome shotgun (WGS) entry which is preliminary data.</text>
</comment>
<dbReference type="InterPro" id="IPR002938">
    <property type="entry name" value="FAD-bd"/>
</dbReference>
<dbReference type="InterPro" id="IPR051704">
    <property type="entry name" value="FAD_aromatic-hydroxylase"/>
</dbReference>
<gene>
    <name evidence="5" type="ORF">K460DRAFT_196780</name>
</gene>
<evidence type="ECO:0000313" key="5">
    <source>
        <dbReference type="EMBL" id="KAF1841008.1"/>
    </source>
</evidence>
<dbReference type="Proteomes" id="UP000800039">
    <property type="component" value="Unassembled WGS sequence"/>
</dbReference>
<dbReference type="PRINTS" id="PR00420">
    <property type="entry name" value="RNGMNOXGNASE"/>
</dbReference>
<proteinExistence type="predicted"/>
<evidence type="ECO:0000256" key="3">
    <source>
        <dbReference type="ARBA" id="ARBA00023002"/>
    </source>
</evidence>
<evidence type="ECO:0000256" key="1">
    <source>
        <dbReference type="ARBA" id="ARBA00022630"/>
    </source>
</evidence>
<evidence type="ECO:0000259" key="4">
    <source>
        <dbReference type="Pfam" id="PF01494"/>
    </source>
</evidence>
<sequence length="433" mass="48060">MRVSIASPKATMSLKILIVGAGVCGPALALLLQKSNPKHSITVIERYPSLRTGGQQIDLKAQGIPIVKKMGLLEAIRSHLVAETGMELVDTNGKRLMHFGVQGADQGGRSLALTNEYEFMRGDMVKIFYDATIAERAEAERNGEKEGGLKYEFGTTVTALDQSSDNGVAVTLSNGQTAQYDLVVAADGQGSRTRRLAFGEEVSTEAFKGLGVHAAYFNIPRLSTEDNLARIHFAPDSRMVMTRTGNRPITQVYFFLMKDKERNETMKKMYKESQEKQKEIWTEVYEDAGWECERFVKGMKTAEDFYACEIAQVKMPRLHTGRVVLLGDAGYCPSPFTGELARNKNDVSAALTAYDKLMRQPITEYQKLGPGTEGGFYPSSALGIRIVNNILWTLSCFRVDKAIQWIHGMFPAEQGKWLLPEYPELNLGSENAK</sequence>
<dbReference type="Pfam" id="PF01494">
    <property type="entry name" value="FAD_binding_3"/>
    <property type="match status" value="1"/>
</dbReference>
<dbReference type="AlphaFoldDB" id="A0A9P4G8G1"/>
<dbReference type="GeneID" id="63844410"/>
<reference evidence="5" key="1">
    <citation type="submission" date="2020-01" db="EMBL/GenBank/DDBJ databases">
        <authorList>
            <consortium name="DOE Joint Genome Institute"/>
            <person name="Haridas S."/>
            <person name="Albert R."/>
            <person name="Binder M."/>
            <person name="Bloem J."/>
            <person name="Labutti K."/>
            <person name="Salamov A."/>
            <person name="Andreopoulos B."/>
            <person name="Baker S.E."/>
            <person name="Barry K."/>
            <person name="Bills G."/>
            <person name="Bluhm B.H."/>
            <person name="Cannon C."/>
            <person name="Castanera R."/>
            <person name="Culley D.E."/>
            <person name="Daum C."/>
            <person name="Ezra D."/>
            <person name="Gonzalez J.B."/>
            <person name="Henrissat B."/>
            <person name="Kuo A."/>
            <person name="Liang C."/>
            <person name="Lipzen A."/>
            <person name="Lutzoni F."/>
            <person name="Magnuson J."/>
            <person name="Mondo S."/>
            <person name="Nolan M."/>
            <person name="Ohm R."/>
            <person name="Pangilinan J."/>
            <person name="Park H.-J."/>
            <person name="Ramirez L."/>
            <person name="Alfaro M."/>
            <person name="Sun H."/>
            <person name="Tritt A."/>
            <person name="Yoshinaga Y."/>
            <person name="Zwiers L.-H."/>
            <person name="Turgeon B.G."/>
            <person name="Goodwin S.B."/>
            <person name="Spatafora J.W."/>
            <person name="Crous P.W."/>
            <person name="Grigoriev I.V."/>
        </authorList>
    </citation>
    <scope>NUCLEOTIDE SEQUENCE</scope>
    <source>
        <strain evidence="5">CBS 394.84</strain>
    </source>
</reference>
<dbReference type="PANTHER" id="PTHR46865">
    <property type="entry name" value="OXIDOREDUCTASE-RELATED"/>
    <property type="match status" value="1"/>
</dbReference>
<dbReference type="Gene3D" id="3.50.50.60">
    <property type="entry name" value="FAD/NAD(P)-binding domain"/>
    <property type="match status" value="1"/>
</dbReference>
<dbReference type="EMBL" id="ML976619">
    <property type="protein sequence ID" value="KAF1841008.1"/>
    <property type="molecule type" value="Genomic_DNA"/>
</dbReference>
<dbReference type="SUPFAM" id="SSF51905">
    <property type="entry name" value="FAD/NAD(P)-binding domain"/>
    <property type="match status" value="1"/>
</dbReference>
<dbReference type="RefSeq" id="XP_040783571.1">
    <property type="nucleotide sequence ID" value="XM_040927158.1"/>
</dbReference>